<gene>
    <name evidence="4" type="ORF">B0A48_12019</name>
</gene>
<dbReference type="AlphaFoldDB" id="A0A1V8SUE6"/>
<evidence type="ECO:0000313" key="4">
    <source>
        <dbReference type="EMBL" id="OQO02492.1"/>
    </source>
</evidence>
<dbReference type="InterPro" id="IPR013785">
    <property type="entry name" value="Aldolase_TIM"/>
</dbReference>
<evidence type="ECO:0000256" key="1">
    <source>
        <dbReference type="ARBA" id="ARBA00022630"/>
    </source>
</evidence>
<dbReference type="EMBL" id="NAJO01000027">
    <property type="protein sequence ID" value="OQO02492.1"/>
    <property type="molecule type" value="Genomic_DNA"/>
</dbReference>
<accession>A0A1V8SUE6</accession>
<evidence type="ECO:0000256" key="3">
    <source>
        <dbReference type="ARBA" id="ARBA00023002"/>
    </source>
</evidence>
<dbReference type="Proteomes" id="UP000192596">
    <property type="component" value="Unassembled WGS sequence"/>
</dbReference>
<name>A0A1V8SUE6_9PEZI</name>
<keyword evidence="1" id="KW-0285">Flavoprotein</keyword>
<proteinExistence type="predicted"/>
<dbReference type="InterPro" id="IPR004136">
    <property type="entry name" value="NMO"/>
</dbReference>
<organism evidence="4 5">
    <name type="scientific">Cryoendolithus antarcticus</name>
    <dbReference type="NCBI Taxonomy" id="1507870"/>
    <lineage>
        <taxon>Eukaryota</taxon>
        <taxon>Fungi</taxon>
        <taxon>Dikarya</taxon>
        <taxon>Ascomycota</taxon>
        <taxon>Pezizomycotina</taxon>
        <taxon>Dothideomycetes</taxon>
        <taxon>Dothideomycetidae</taxon>
        <taxon>Cladosporiales</taxon>
        <taxon>Cladosporiaceae</taxon>
        <taxon>Cryoendolithus</taxon>
    </lineage>
</organism>
<dbReference type="OrthoDB" id="10265891at2759"/>
<comment type="caution">
    <text evidence="4">The sequence shown here is derived from an EMBL/GenBank/DDBJ whole genome shotgun (WGS) entry which is preliminary data.</text>
</comment>
<reference evidence="5" key="1">
    <citation type="submission" date="2017-03" db="EMBL/GenBank/DDBJ databases">
        <title>Genomes of endolithic fungi from Antarctica.</title>
        <authorList>
            <person name="Coleine C."/>
            <person name="Masonjones S."/>
            <person name="Stajich J.E."/>
        </authorList>
    </citation>
    <scope>NUCLEOTIDE SEQUENCE [LARGE SCALE GENOMIC DNA]</scope>
    <source>
        <strain evidence="5">CCFEE 5527</strain>
    </source>
</reference>
<keyword evidence="5" id="KW-1185">Reference proteome</keyword>
<evidence type="ECO:0000313" key="5">
    <source>
        <dbReference type="Proteomes" id="UP000192596"/>
    </source>
</evidence>
<dbReference type="PANTHER" id="PTHR32332">
    <property type="entry name" value="2-NITROPROPANE DIOXYGENASE"/>
    <property type="match status" value="1"/>
</dbReference>
<dbReference type="SUPFAM" id="SSF51412">
    <property type="entry name" value="Inosine monophosphate dehydrogenase (IMPDH)"/>
    <property type="match status" value="1"/>
</dbReference>
<evidence type="ECO:0000256" key="2">
    <source>
        <dbReference type="ARBA" id="ARBA00022643"/>
    </source>
</evidence>
<protein>
    <submittedName>
        <fullName evidence="4">Uncharacterized protein</fullName>
    </submittedName>
</protein>
<dbReference type="Gene3D" id="3.20.20.70">
    <property type="entry name" value="Aldolase class I"/>
    <property type="match status" value="1"/>
</dbReference>
<dbReference type="Pfam" id="PF03060">
    <property type="entry name" value="NMO"/>
    <property type="match status" value="1"/>
</dbReference>
<sequence>MASPQQIRTTTTDLLKINHPIMLAGMNVAAGPKLAAAVSNAGGIGVIGGVGYTPDMLREQIAELKSFLKEKNAPFGVDLLLPQVGGSARKTNYDYTKGKLDELVSIIIDSGAKLFVSAVGVPPKHVVDRLHGAGILYMNMIGHPKHVQKCLDLGVDLICAQGGEGGGHTGDVPTTVLIPAVAALVKGKKSGLGHQIQVVAAGGLYNGQSLAAALALGATAVWIGTRFILSEEAGAPKAHQEAVRTSGFDDNIRTIIFTGRPLRIRNNPYVNDWEVNRQAEIKELTSKGIIPVEHDIEKMGDDVDDDTMDNARPFLMGKVAALVNERKSAKAIIDEMVGDAVKVISDSSSAVVGKSKL</sequence>
<dbReference type="InParanoid" id="A0A1V8SUE6"/>
<dbReference type="CDD" id="cd04730">
    <property type="entry name" value="NPD_like"/>
    <property type="match status" value="1"/>
</dbReference>
<dbReference type="PANTHER" id="PTHR32332:SF31">
    <property type="entry name" value="2-NITROPROPANE DIOXYGENASE FAMILY, PUTATIVE (AFU_ORTHOLOGUE AFUA_2G09850)-RELATED"/>
    <property type="match status" value="1"/>
</dbReference>
<dbReference type="GO" id="GO:0018580">
    <property type="term" value="F:nitronate monooxygenase activity"/>
    <property type="evidence" value="ECO:0007669"/>
    <property type="project" value="InterPro"/>
</dbReference>
<keyword evidence="3" id="KW-0560">Oxidoreductase</keyword>
<keyword evidence="2" id="KW-0288">FMN</keyword>